<accession>A0A7D9LMJ7</accession>
<dbReference type="Gene3D" id="2.20.100.10">
    <property type="entry name" value="Thrombospondin type-1 (TSP1) repeat"/>
    <property type="match status" value="2"/>
</dbReference>
<protein>
    <submittedName>
        <fullName evidence="5">Golgi-associated plant pathogenesis-related 1-like</fullName>
    </submittedName>
</protein>
<dbReference type="InterPro" id="IPR034113">
    <property type="entry name" value="SCP_GAPR1-like"/>
</dbReference>
<feature type="compositionally biased region" description="Low complexity" evidence="3">
    <location>
        <begin position="403"/>
        <end position="430"/>
    </location>
</feature>
<feature type="compositionally biased region" description="Polar residues" evidence="3">
    <location>
        <begin position="382"/>
        <end position="397"/>
    </location>
</feature>
<feature type="region of interest" description="Disordered" evidence="3">
    <location>
        <begin position="339"/>
        <end position="445"/>
    </location>
</feature>
<dbReference type="Pfam" id="PF00090">
    <property type="entry name" value="TSP_1"/>
    <property type="match status" value="2"/>
</dbReference>
<dbReference type="EMBL" id="CACRXK020021942">
    <property type="protein sequence ID" value="CAB4036358.1"/>
    <property type="molecule type" value="Genomic_DNA"/>
</dbReference>
<dbReference type="GO" id="GO:0030198">
    <property type="term" value="P:extracellular matrix organization"/>
    <property type="evidence" value="ECO:0007669"/>
    <property type="project" value="TreeGrafter"/>
</dbReference>
<sequence length="605" mass="66586">MKSVLIAVLIHSLLVHGLPRPKRLVKRAANLNPGFNLEAFRQDQLDLHNHYRQLHGVSLMTKDDTMTQEAQDYAEYLAEKNLFQHCGRGESCNPGGAGENLAYAGGHMSVETNATLRWYEEVYDYNYCTWPQGRATTRPGREGKMVGHFTQIVWTTSVRLGIGYARNFDRTKVYVVARYSPPGNFIGQYDNNVPKASYLLDTFQDNCNGIYGGLTAWSEPGPCTKPCGKGVRFETRSCTNPKPSFNGRDCSGETKRLYPYWCNSQTCTTEVNERNEQCRQRGYLPQANNFRGSNECNLHCRQSLENTLYIARGQVDDGTLCKDKSGACINGACILLQNEPESPATTKPPATTTKPPATTTPPQTTQSIPMTTEMDKTPTAAPPTTSFLTPSDSSLPPTTQPGPKETTTKATTAPPATTKATTTKTVTQTPSVTSGGYSEWSQPGPCSKPCGGGIRFRTRTCLTPGGGCIGPSRELYKIWCNPQPCSPRKQERNMQCEARGHLPEAHNFGGADECNLYCRSTQSGQRLFYYRGSVDDGTHCNKDTGACMDNVCVPMSFEPGMEIEGEYKEVPTGSYWNDVIVTIPNGAKNVQIIHNGLSTFAGMEF</sequence>
<keyword evidence="4" id="KW-0732">Signal</keyword>
<dbReference type="GO" id="GO:0031012">
    <property type="term" value="C:extracellular matrix"/>
    <property type="evidence" value="ECO:0007669"/>
    <property type="project" value="TreeGrafter"/>
</dbReference>
<dbReference type="PROSITE" id="PS01009">
    <property type="entry name" value="CRISP_1"/>
    <property type="match status" value="1"/>
</dbReference>
<evidence type="ECO:0000256" key="1">
    <source>
        <dbReference type="ARBA" id="ARBA00004613"/>
    </source>
</evidence>
<dbReference type="SMART" id="SM00209">
    <property type="entry name" value="TSP1"/>
    <property type="match status" value="2"/>
</dbReference>
<organism evidence="5 6">
    <name type="scientific">Paramuricea clavata</name>
    <name type="common">Red gorgonian</name>
    <name type="synonym">Violescent sea-whip</name>
    <dbReference type="NCBI Taxonomy" id="317549"/>
    <lineage>
        <taxon>Eukaryota</taxon>
        <taxon>Metazoa</taxon>
        <taxon>Cnidaria</taxon>
        <taxon>Anthozoa</taxon>
        <taxon>Octocorallia</taxon>
        <taxon>Malacalcyonacea</taxon>
        <taxon>Plexauridae</taxon>
        <taxon>Paramuricea</taxon>
    </lineage>
</organism>
<feature type="compositionally biased region" description="Low complexity" evidence="3">
    <location>
        <begin position="343"/>
        <end position="366"/>
    </location>
</feature>
<comment type="caution">
    <text evidence="5">The sequence shown here is derived from an EMBL/GenBank/DDBJ whole genome shotgun (WGS) entry which is preliminary data.</text>
</comment>
<proteinExistence type="predicted"/>
<name>A0A7D9LMJ7_PARCT</name>
<dbReference type="SUPFAM" id="SSF82895">
    <property type="entry name" value="TSP-1 type 1 repeat"/>
    <property type="match status" value="2"/>
</dbReference>
<dbReference type="InterPro" id="IPR036383">
    <property type="entry name" value="TSP1_rpt_sf"/>
</dbReference>
<feature type="compositionally biased region" description="Polar residues" evidence="3">
    <location>
        <begin position="431"/>
        <end position="441"/>
    </location>
</feature>
<dbReference type="InterPro" id="IPR014044">
    <property type="entry name" value="CAP_dom"/>
</dbReference>
<dbReference type="PANTHER" id="PTHR13723:SF200">
    <property type="entry name" value="ADAM METALLOPEPTIDASE WITH THROMBOSPONDIN TYPE 1 MOTIF B, ISOFORM B"/>
    <property type="match status" value="1"/>
</dbReference>
<dbReference type="InterPro" id="IPR000884">
    <property type="entry name" value="TSP1_rpt"/>
</dbReference>
<evidence type="ECO:0000256" key="3">
    <source>
        <dbReference type="SAM" id="MobiDB-lite"/>
    </source>
</evidence>
<dbReference type="GO" id="GO:0006508">
    <property type="term" value="P:proteolysis"/>
    <property type="evidence" value="ECO:0007669"/>
    <property type="project" value="TreeGrafter"/>
</dbReference>
<evidence type="ECO:0000256" key="2">
    <source>
        <dbReference type="ARBA" id="ARBA00022525"/>
    </source>
</evidence>
<dbReference type="SMART" id="SM00198">
    <property type="entry name" value="SCP"/>
    <property type="match status" value="1"/>
</dbReference>
<dbReference type="SUPFAM" id="SSF55797">
    <property type="entry name" value="PR-1-like"/>
    <property type="match status" value="1"/>
</dbReference>
<evidence type="ECO:0000313" key="5">
    <source>
        <dbReference type="EMBL" id="CAB4036358.1"/>
    </source>
</evidence>
<dbReference type="CDD" id="cd05382">
    <property type="entry name" value="CAP_GAPR1-like"/>
    <property type="match status" value="1"/>
</dbReference>
<feature type="signal peptide" evidence="4">
    <location>
        <begin position="1"/>
        <end position="17"/>
    </location>
</feature>
<reference evidence="5" key="1">
    <citation type="submission" date="2020-04" db="EMBL/GenBank/DDBJ databases">
        <authorList>
            <person name="Alioto T."/>
            <person name="Alioto T."/>
            <person name="Gomez Garrido J."/>
        </authorList>
    </citation>
    <scope>NUCLEOTIDE SEQUENCE</scope>
    <source>
        <strain evidence="5">A484AB</strain>
    </source>
</reference>
<dbReference type="Proteomes" id="UP001152795">
    <property type="component" value="Unassembled WGS sequence"/>
</dbReference>
<dbReference type="PROSITE" id="PS50092">
    <property type="entry name" value="TSP1"/>
    <property type="match status" value="2"/>
</dbReference>
<evidence type="ECO:0000256" key="4">
    <source>
        <dbReference type="SAM" id="SignalP"/>
    </source>
</evidence>
<dbReference type="InterPro" id="IPR018244">
    <property type="entry name" value="Allrgn_V5/Tpx1_CS"/>
</dbReference>
<comment type="subcellular location">
    <subcellularLocation>
        <location evidence="1">Secreted</location>
    </subcellularLocation>
</comment>
<keyword evidence="6" id="KW-1185">Reference proteome</keyword>
<dbReference type="OrthoDB" id="5958669at2759"/>
<dbReference type="PANTHER" id="PTHR13723">
    <property type="entry name" value="ADAMTS A DISINTEGRIN AND METALLOPROTEASE WITH THROMBOSPONDIN MOTIFS PROTEASE"/>
    <property type="match status" value="1"/>
</dbReference>
<gene>
    <name evidence="5" type="ORF">PACLA_8A034761</name>
</gene>
<dbReference type="GO" id="GO:0005576">
    <property type="term" value="C:extracellular region"/>
    <property type="evidence" value="ECO:0007669"/>
    <property type="project" value="UniProtKB-SubCell"/>
</dbReference>
<dbReference type="PRINTS" id="PR00837">
    <property type="entry name" value="V5TPXLIKE"/>
</dbReference>
<dbReference type="Gene3D" id="3.40.33.10">
    <property type="entry name" value="CAP"/>
    <property type="match status" value="1"/>
</dbReference>
<dbReference type="GO" id="GO:0004222">
    <property type="term" value="F:metalloendopeptidase activity"/>
    <property type="evidence" value="ECO:0007669"/>
    <property type="project" value="TreeGrafter"/>
</dbReference>
<dbReference type="Pfam" id="PF00188">
    <property type="entry name" value="CAP"/>
    <property type="match status" value="1"/>
</dbReference>
<dbReference type="AlphaFoldDB" id="A0A7D9LMJ7"/>
<dbReference type="InterPro" id="IPR050439">
    <property type="entry name" value="ADAMTS_ADAMTS-like"/>
</dbReference>
<dbReference type="InterPro" id="IPR035940">
    <property type="entry name" value="CAP_sf"/>
</dbReference>
<feature type="chain" id="PRO_5043388987" evidence="4">
    <location>
        <begin position="18"/>
        <end position="605"/>
    </location>
</feature>
<evidence type="ECO:0000313" key="6">
    <source>
        <dbReference type="Proteomes" id="UP001152795"/>
    </source>
</evidence>
<dbReference type="InterPro" id="IPR001283">
    <property type="entry name" value="CRISP-related"/>
</dbReference>
<keyword evidence="2" id="KW-0964">Secreted</keyword>